<organism evidence="1 2">
    <name type="scientific">Crepidotus variabilis</name>
    <dbReference type="NCBI Taxonomy" id="179855"/>
    <lineage>
        <taxon>Eukaryota</taxon>
        <taxon>Fungi</taxon>
        <taxon>Dikarya</taxon>
        <taxon>Basidiomycota</taxon>
        <taxon>Agaricomycotina</taxon>
        <taxon>Agaricomycetes</taxon>
        <taxon>Agaricomycetidae</taxon>
        <taxon>Agaricales</taxon>
        <taxon>Agaricineae</taxon>
        <taxon>Crepidotaceae</taxon>
        <taxon>Crepidotus</taxon>
    </lineage>
</organism>
<dbReference type="EMBL" id="MU158007">
    <property type="protein sequence ID" value="KAF9521647.1"/>
    <property type="molecule type" value="Genomic_DNA"/>
</dbReference>
<sequence>MTKIDLDKVFSKRSQVPIAELWTCLILASKARRGLLAWSPAEDEQPYSATAINSTTTEDILAHLYEGLVMPPIVIFYDIGKMAKGKHVPKVVRGNQIVQALVDFEENFAKDATEDQRDALRSRTLTIVKYNAPNTDVQQRITSLFDHYSAYPKVSQCEVTEKATNGEIIWSKDRNSGRGGPLIDIAASLEDIITDIHDGHLIPPLVLSCEASFDSVYPPCSSPAKVDRKVNDGKWLLPRVIMGNKIVRALVALEEKYKDVTSNVHLSVIRNSELIVIIYDDLTSQQEDQVNKTFEKYFMRNPWCIRCVHERGKLDQLKKKVADIQSIAVKFP</sequence>
<gene>
    <name evidence="1" type="ORF">CPB83DRAFT_841102</name>
</gene>
<protein>
    <submittedName>
        <fullName evidence="1">Uncharacterized protein</fullName>
    </submittedName>
</protein>
<dbReference type="Proteomes" id="UP000807306">
    <property type="component" value="Unassembled WGS sequence"/>
</dbReference>
<reference evidence="1" key="1">
    <citation type="submission" date="2020-11" db="EMBL/GenBank/DDBJ databases">
        <authorList>
            <consortium name="DOE Joint Genome Institute"/>
            <person name="Ahrendt S."/>
            <person name="Riley R."/>
            <person name="Andreopoulos W."/>
            <person name="Labutti K."/>
            <person name="Pangilinan J."/>
            <person name="Ruiz-Duenas F.J."/>
            <person name="Barrasa J.M."/>
            <person name="Sanchez-Garcia M."/>
            <person name="Camarero S."/>
            <person name="Miyauchi S."/>
            <person name="Serrano A."/>
            <person name="Linde D."/>
            <person name="Babiker R."/>
            <person name="Drula E."/>
            <person name="Ayuso-Fernandez I."/>
            <person name="Pacheco R."/>
            <person name="Padilla G."/>
            <person name="Ferreira P."/>
            <person name="Barriuso J."/>
            <person name="Kellner H."/>
            <person name="Castanera R."/>
            <person name="Alfaro M."/>
            <person name="Ramirez L."/>
            <person name="Pisabarro A.G."/>
            <person name="Kuo A."/>
            <person name="Tritt A."/>
            <person name="Lipzen A."/>
            <person name="He G."/>
            <person name="Yan M."/>
            <person name="Ng V."/>
            <person name="Cullen D."/>
            <person name="Martin F."/>
            <person name="Rosso M.-N."/>
            <person name="Henrissat B."/>
            <person name="Hibbett D."/>
            <person name="Martinez A.T."/>
            <person name="Grigoriev I.V."/>
        </authorList>
    </citation>
    <scope>NUCLEOTIDE SEQUENCE</scope>
    <source>
        <strain evidence="1">CBS 506.95</strain>
    </source>
</reference>
<name>A0A9P6E346_9AGAR</name>
<proteinExistence type="predicted"/>
<keyword evidence="2" id="KW-1185">Reference proteome</keyword>
<evidence type="ECO:0000313" key="1">
    <source>
        <dbReference type="EMBL" id="KAF9521647.1"/>
    </source>
</evidence>
<comment type="caution">
    <text evidence="1">The sequence shown here is derived from an EMBL/GenBank/DDBJ whole genome shotgun (WGS) entry which is preliminary data.</text>
</comment>
<dbReference type="AlphaFoldDB" id="A0A9P6E346"/>
<evidence type="ECO:0000313" key="2">
    <source>
        <dbReference type="Proteomes" id="UP000807306"/>
    </source>
</evidence>
<accession>A0A9P6E346</accession>